<reference evidence="3 4" key="1">
    <citation type="submission" date="2019-09" db="EMBL/GenBank/DDBJ databases">
        <title>Isolation and identification of active actinomycetes.</title>
        <authorList>
            <person name="Yu Z."/>
            <person name="Han C."/>
            <person name="Yu B."/>
        </authorList>
    </citation>
    <scope>NUCLEOTIDE SEQUENCE [LARGE SCALE GENOMIC DNA]</scope>
    <source>
        <strain evidence="3 4">NEAU-H2</strain>
    </source>
</reference>
<feature type="domain" description="Activator of Hsp90 ATPase homologue 1/2-like C-terminal" evidence="2">
    <location>
        <begin position="12"/>
        <end position="128"/>
    </location>
</feature>
<sequence length="145" mass="16545">MADILHRVGTTAPRDTVYQALTTVDGLAAWWTTDTKGSGEDLLRFRFGDVGGFDMKVLELQPDTRVRWEVVDGPEEWIGTTVTFDLKQEGEWTVILFAHEGWREQVEFMNHCTTKWALFLMSLKSLVETGTGAPHPHDVRISNWH</sequence>
<comment type="caution">
    <text evidence="3">The sequence shown here is derived from an EMBL/GenBank/DDBJ whole genome shotgun (WGS) entry which is preliminary data.</text>
</comment>
<organism evidence="3 4">
    <name type="scientific">Streptomyces triticiradicis</name>
    <dbReference type="NCBI Taxonomy" id="2651189"/>
    <lineage>
        <taxon>Bacteria</taxon>
        <taxon>Bacillati</taxon>
        <taxon>Actinomycetota</taxon>
        <taxon>Actinomycetes</taxon>
        <taxon>Kitasatosporales</taxon>
        <taxon>Streptomycetaceae</taxon>
        <taxon>Streptomyces</taxon>
    </lineage>
</organism>
<dbReference type="InterPro" id="IPR013538">
    <property type="entry name" value="ASHA1/2-like_C"/>
</dbReference>
<comment type="similarity">
    <text evidence="1">Belongs to the AHA1 family.</text>
</comment>
<dbReference type="Proteomes" id="UP000442990">
    <property type="component" value="Unassembled WGS sequence"/>
</dbReference>
<dbReference type="CDD" id="cd07814">
    <property type="entry name" value="SRPBCC_CalC_Aha1-like"/>
    <property type="match status" value="1"/>
</dbReference>
<gene>
    <name evidence="3" type="ORF">F8144_28990</name>
</gene>
<dbReference type="InterPro" id="IPR023393">
    <property type="entry name" value="START-like_dom_sf"/>
</dbReference>
<protein>
    <submittedName>
        <fullName evidence="3">SRPBCC domain-containing protein</fullName>
    </submittedName>
</protein>
<dbReference type="EMBL" id="WBKG01000028">
    <property type="protein sequence ID" value="KAB1984259.1"/>
    <property type="molecule type" value="Genomic_DNA"/>
</dbReference>
<accession>A0A7J5D990</accession>
<keyword evidence="4" id="KW-1185">Reference proteome</keyword>
<evidence type="ECO:0000256" key="1">
    <source>
        <dbReference type="ARBA" id="ARBA00006817"/>
    </source>
</evidence>
<dbReference type="Pfam" id="PF08327">
    <property type="entry name" value="AHSA1"/>
    <property type="match status" value="1"/>
</dbReference>
<dbReference type="Gene3D" id="3.30.530.20">
    <property type="match status" value="1"/>
</dbReference>
<evidence type="ECO:0000313" key="4">
    <source>
        <dbReference type="Proteomes" id="UP000442990"/>
    </source>
</evidence>
<dbReference type="RefSeq" id="WP_151472431.1">
    <property type="nucleotide sequence ID" value="NZ_WBKG01000028.1"/>
</dbReference>
<evidence type="ECO:0000313" key="3">
    <source>
        <dbReference type="EMBL" id="KAB1984259.1"/>
    </source>
</evidence>
<dbReference type="SUPFAM" id="SSF55961">
    <property type="entry name" value="Bet v1-like"/>
    <property type="match status" value="1"/>
</dbReference>
<dbReference type="AlphaFoldDB" id="A0A7J5D990"/>
<name>A0A7J5D990_9ACTN</name>
<proteinExistence type="inferred from homology"/>
<evidence type="ECO:0000259" key="2">
    <source>
        <dbReference type="Pfam" id="PF08327"/>
    </source>
</evidence>